<dbReference type="Pfam" id="PF12038">
    <property type="entry name" value="QTMAN_N"/>
    <property type="match status" value="1"/>
</dbReference>
<evidence type="ECO:0000256" key="3">
    <source>
        <dbReference type="ARBA" id="ARBA00022679"/>
    </source>
</evidence>
<dbReference type="InterPro" id="IPR022701">
    <property type="entry name" value="QTMAN_N"/>
</dbReference>
<dbReference type="OrthoDB" id="10032790at2759"/>
<evidence type="ECO:0000256" key="5">
    <source>
        <dbReference type="ARBA" id="ARBA00044539"/>
    </source>
</evidence>
<protein>
    <recommendedName>
        <fullName evidence="5">tRNA-queuosine alpha-mannosyltransferase</fullName>
        <ecNumber evidence="4">2.4.1.110</ecNumber>
    </recommendedName>
</protein>
<dbReference type="EC" id="2.4.1.110" evidence="4"/>
<dbReference type="PANTHER" id="PTHR13615">
    <property type="entry name" value="GLYCOSYLTRANSFERASE-LIKE 1"/>
    <property type="match status" value="1"/>
</dbReference>
<sequence>MSGTKKQRPGRRTADTAKVMSPIPAESCGEEQDILIIEAFYGGSHGHLADVLRGALKHRAQVYTLTDKKWHWRARTSALYFSQMVPKAHHFRYLFASAVLNLAELVALRPDLGQLKKILFFHENQLVYPAQDEKERDFQYGYNQILSALVADVNLFNSQFNLDSFLSSIKPFLSRIPSGRPPRSVAGEIRAKCRVLYFPLVLPLYRVPEATEFSDEDLQRPLHIVWPHRWEHDKNPDFFVTVLEELHAEDIPFRVSVIGQTYSQVPDSLSHLAFSLHRNLLHYGFLPSKDDYQETLKRADVAVSTADHEFFGVAMLEAAYFGCFPLVPNRLVYPELYEEEHLYDGNSPSNLTDILRTFCLDPSLIRTRRQHLDVSRFSWVNLRSDYMVLFDA</sequence>
<feature type="domain" description="tRNA-queuosine alpha-mannosyltransferase N-terminal" evidence="8">
    <location>
        <begin position="34"/>
        <end position="200"/>
    </location>
</feature>
<evidence type="ECO:0000256" key="6">
    <source>
        <dbReference type="ARBA" id="ARBA00048439"/>
    </source>
</evidence>
<keyword evidence="2" id="KW-0328">Glycosyltransferase</keyword>
<dbReference type="Proteomes" id="UP000186922">
    <property type="component" value="Unassembled WGS sequence"/>
</dbReference>
<dbReference type="PANTHER" id="PTHR13615:SF3">
    <property type="entry name" value="GLYCOSYLTRANSFERASE-LIKE DOMAIN-CONTAINING PROTEIN 1"/>
    <property type="match status" value="1"/>
</dbReference>
<dbReference type="SUPFAM" id="SSF53756">
    <property type="entry name" value="UDP-Glycosyltransferase/glycogen phosphorylase"/>
    <property type="match status" value="1"/>
</dbReference>
<name>A0A1D1VI54_RAMVA</name>
<evidence type="ECO:0000256" key="1">
    <source>
        <dbReference type="ARBA" id="ARBA00009481"/>
    </source>
</evidence>
<dbReference type="GO" id="GO:0016438">
    <property type="term" value="F:tRNA-queuosine(34) beta-mannosyltransferase activity"/>
    <property type="evidence" value="ECO:0007669"/>
    <property type="project" value="UniProtKB-EC"/>
</dbReference>
<proteinExistence type="inferred from homology"/>
<dbReference type="AlphaFoldDB" id="A0A1D1VI54"/>
<evidence type="ECO:0000256" key="2">
    <source>
        <dbReference type="ARBA" id="ARBA00022676"/>
    </source>
</evidence>
<evidence type="ECO:0000256" key="4">
    <source>
        <dbReference type="ARBA" id="ARBA00044517"/>
    </source>
</evidence>
<reference evidence="9 10" key="1">
    <citation type="journal article" date="2016" name="Nat. Commun.">
        <title>Extremotolerant tardigrade genome and improved radiotolerance of human cultured cells by tardigrade-unique protein.</title>
        <authorList>
            <person name="Hashimoto T."/>
            <person name="Horikawa D.D."/>
            <person name="Saito Y."/>
            <person name="Kuwahara H."/>
            <person name="Kozuka-Hata H."/>
            <person name="Shin-I T."/>
            <person name="Minakuchi Y."/>
            <person name="Ohishi K."/>
            <person name="Motoyama A."/>
            <person name="Aizu T."/>
            <person name="Enomoto A."/>
            <person name="Kondo K."/>
            <person name="Tanaka S."/>
            <person name="Hara Y."/>
            <person name="Koshikawa S."/>
            <person name="Sagara H."/>
            <person name="Miura T."/>
            <person name="Yokobori S."/>
            <person name="Miyagawa K."/>
            <person name="Suzuki Y."/>
            <person name="Kubo T."/>
            <person name="Oyama M."/>
            <person name="Kohara Y."/>
            <person name="Fujiyama A."/>
            <person name="Arakawa K."/>
            <person name="Katayama T."/>
            <person name="Toyoda A."/>
            <person name="Kunieda T."/>
        </authorList>
    </citation>
    <scope>NUCLEOTIDE SEQUENCE [LARGE SCALE GENOMIC DNA]</scope>
    <source>
        <strain evidence="9 10">YOKOZUNA-1</strain>
    </source>
</reference>
<keyword evidence="10" id="KW-1185">Reference proteome</keyword>
<comment type="catalytic activity">
    <reaction evidence="6">
        <text>queuosine(34) in tRNA(Asp) + GDP-alpha-D-mannose = O-4''-alpha-D-mannosylqueuosine(34) in tRNA(Asp) + GDP + H(+)</text>
        <dbReference type="Rhea" id="RHEA:12885"/>
        <dbReference type="Rhea" id="RHEA-COMP:18572"/>
        <dbReference type="Rhea" id="RHEA-COMP:18581"/>
        <dbReference type="ChEBI" id="CHEBI:15378"/>
        <dbReference type="ChEBI" id="CHEBI:57527"/>
        <dbReference type="ChEBI" id="CHEBI:58189"/>
        <dbReference type="ChEBI" id="CHEBI:194431"/>
        <dbReference type="ChEBI" id="CHEBI:194442"/>
        <dbReference type="EC" id="2.4.1.110"/>
    </reaction>
    <physiologicalReaction direction="left-to-right" evidence="6">
        <dbReference type="Rhea" id="RHEA:12886"/>
    </physiologicalReaction>
</comment>
<organism evidence="9 10">
    <name type="scientific">Ramazzottius varieornatus</name>
    <name type="common">Water bear</name>
    <name type="synonym">Tardigrade</name>
    <dbReference type="NCBI Taxonomy" id="947166"/>
    <lineage>
        <taxon>Eukaryota</taxon>
        <taxon>Metazoa</taxon>
        <taxon>Ecdysozoa</taxon>
        <taxon>Tardigrada</taxon>
        <taxon>Eutardigrada</taxon>
        <taxon>Parachela</taxon>
        <taxon>Hypsibioidea</taxon>
        <taxon>Ramazzottiidae</taxon>
        <taxon>Ramazzottius</taxon>
    </lineage>
</organism>
<dbReference type="Gene3D" id="3.40.50.2000">
    <property type="entry name" value="Glycogen Phosphorylase B"/>
    <property type="match status" value="1"/>
</dbReference>
<feature type="domain" description="Glycosyl transferase family 1" evidence="7">
    <location>
        <begin position="224"/>
        <end position="362"/>
    </location>
</feature>
<gene>
    <name evidence="9" type="primary">RvY_10451-1</name>
    <name evidence="9" type="synonym">RvY_10451.1</name>
    <name evidence="9" type="ORF">RvY_10451</name>
</gene>
<dbReference type="Pfam" id="PF00534">
    <property type="entry name" value="Glycos_transf_1"/>
    <property type="match status" value="1"/>
</dbReference>
<evidence type="ECO:0000313" key="10">
    <source>
        <dbReference type="Proteomes" id="UP000186922"/>
    </source>
</evidence>
<evidence type="ECO:0000259" key="8">
    <source>
        <dbReference type="Pfam" id="PF12038"/>
    </source>
</evidence>
<dbReference type="EMBL" id="BDGG01000005">
    <property type="protein sequence ID" value="GAU99447.1"/>
    <property type="molecule type" value="Genomic_DNA"/>
</dbReference>
<dbReference type="InterPro" id="IPR001296">
    <property type="entry name" value="Glyco_trans_1"/>
</dbReference>
<comment type="caution">
    <text evidence="9">The sequence shown here is derived from an EMBL/GenBank/DDBJ whole genome shotgun (WGS) entry which is preliminary data.</text>
</comment>
<evidence type="ECO:0000259" key="7">
    <source>
        <dbReference type="Pfam" id="PF00534"/>
    </source>
</evidence>
<evidence type="ECO:0000313" key="9">
    <source>
        <dbReference type="EMBL" id="GAU99447.1"/>
    </source>
</evidence>
<dbReference type="InterPro" id="IPR051862">
    <property type="entry name" value="GT-like_domain_containing_1"/>
</dbReference>
<dbReference type="STRING" id="947166.A0A1D1VI54"/>
<comment type="similarity">
    <text evidence="1">Belongs to the glycosyltransferase group 1 family. Glycosyltransferase 4 subfamily.</text>
</comment>
<accession>A0A1D1VI54</accession>
<keyword evidence="3" id="KW-0808">Transferase</keyword>